<evidence type="ECO:0000256" key="1">
    <source>
        <dbReference type="ARBA" id="ARBA00009176"/>
    </source>
</evidence>
<dbReference type="Proteomes" id="UP000014074">
    <property type="component" value="Unassembled WGS sequence"/>
</dbReference>
<evidence type="ECO:0000256" key="4">
    <source>
        <dbReference type="SAM" id="SignalP"/>
    </source>
</evidence>
<sequence length="358" mass="39607">MKAVSLLSVSLGLLYPAARAVKIILDNDWSTAGFIPYLLALDQGWEVLGLVGDTANSWALQTSLHGLATLEVGNLSSCIPVHKGADYPFINTPELIQAWEEMFGTLPWEGVFKPMNVTAEATGSDPTSGNPNRIAKSAFLEGYPNGTLSGYHAAAWMVEQVNKYPGEVMIYSGGALTNIALAIRMDSKFASLTKGLVIMGGYIDVNLLQTSGSTLQADINSDINFITDPIANKIALQADFPNITNQIFPSQALLDEIYEVKNPYTELVYNYYGTFLPFWDEIAMFSVLDAKNVKNSTFYVDTSYFSPMYGRIYAYQEALLPSRQKLREVNMVVKVDERKFKAQLKRALQKPKSCKDLK</sequence>
<feature type="signal peptide" evidence="4">
    <location>
        <begin position="1"/>
        <end position="20"/>
    </location>
</feature>
<dbReference type="InterPro" id="IPR036452">
    <property type="entry name" value="Ribo_hydro-like"/>
</dbReference>
<evidence type="ECO:0000313" key="6">
    <source>
        <dbReference type="EMBL" id="EOO02521.1"/>
    </source>
</evidence>
<dbReference type="GO" id="GO:0008477">
    <property type="term" value="F:purine nucleosidase activity"/>
    <property type="evidence" value="ECO:0007669"/>
    <property type="project" value="TreeGrafter"/>
</dbReference>
<keyword evidence="2 6" id="KW-0378">Hydrolase</keyword>
<dbReference type="KEGG" id="tmn:UCRPA7_1973"/>
<dbReference type="HOGENOM" id="CLU_036838_7_0_1"/>
<evidence type="ECO:0000256" key="3">
    <source>
        <dbReference type="ARBA" id="ARBA00023295"/>
    </source>
</evidence>
<dbReference type="Pfam" id="PF01156">
    <property type="entry name" value="IU_nuc_hydro"/>
    <property type="match status" value="1"/>
</dbReference>
<dbReference type="PANTHER" id="PTHR12304">
    <property type="entry name" value="INOSINE-URIDINE PREFERRING NUCLEOSIDE HYDROLASE"/>
    <property type="match status" value="1"/>
</dbReference>
<protein>
    <submittedName>
        <fullName evidence="6">Putative nucleoside hydrolase protein</fullName>
    </submittedName>
</protein>
<dbReference type="eggNOG" id="KOG2938">
    <property type="taxonomic scope" value="Eukaryota"/>
</dbReference>
<dbReference type="SUPFAM" id="SSF53590">
    <property type="entry name" value="Nucleoside hydrolase"/>
    <property type="match status" value="1"/>
</dbReference>
<dbReference type="InterPro" id="IPR001910">
    <property type="entry name" value="Inosine/uridine_hydrolase_dom"/>
</dbReference>
<keyword evidence="7" id="KW-1185">Reference proteome</keyword>
<feature type="domain" description="Inosine/uridine-preferring nucleoside hydrolase" evidence="5">
    <location>
        <begin position="23"/>
        <end position="341"/>
    </location>
</feature>
<dbReference type="AlphaFoldDB" id="R8BT47"/>
<evidence type="ECO:0000313" key="7">
    <source>
        <dbReference type="Proteomes" id="UP000014074"/>
    </source>
</evidence>
<dbReference type="RefSeq" id="XP_007912742.1">
    <property type="nucleotide sequence ID" value="XM_007914551.1"/>
</dbReference>
<organism evidence="6 7">
    <name type="scientific">Phaeoacremonium minimum (strain UCR-PA7)</name>
    <name type="common">Esca disease fungus</name>
    <name type="synonym">Togninia minima</name>
    <dbReference type="NCBI Taxonomy" id="1286976"/>
    <lineage>
        <taxon>Eukaryota</taxon>
        <taxon>Fungi</taxon>
        <taxon>Dikarya</taxon>
        <taxon>Ascomycota</taxon>
        <taxon>Pezizomycotina</taxon>
        <taxon>Sordariomycetes</taxon>
        <taxon>Sordariomycetidae</taxon>
        <taxon>Togniniales</taxon>
        <taxon>Togniniaceae</taxon>
        <taxon>Phaeoacremonium</taxon>
    </lineage>
</organism>
<dbReference type="PANTHER" id="PTHR12304:SF25">
    <property type="entry name" value="INOSINE_URIDINE-PREFERRING NUCLEOSIDE HYDROLASE DOMAIN-CONTAINING PROTEIN"/>
    <property type="match status" value="1"/>
</dbReference>
<dbReference type="OrthoDB" id="432381at2759"/>
<dbReference type="GeneID" id="19322177"/>
<dbReference type="InterPro" id="IPR023186">
    <property type="entry name" value="IUNH"/>
</dbReference>
<dbReference type="EMBL" id="KB932914">
    <property type="protein sequence ID" value="EOO02521.1"/>
    <property type="molecule type" value="Genomic_DNA"/>
</dbReference>
<feature type="chain" id="PRO_5004463037" evidence="4">
    <location>
        <begin position="21"/>
        <end position="358"/>
    </location>
</feature>
<gene>
    <name evidence="6" type="ORF">UCRPA7_1973</name>
</gene>
<proteinExistence type="inferred from homology"/>
<dbReference type="GO" id="GO:0005829">
    <property type="term" value="C:cytosol"/>
    <property type="evidence" value="ECO:0007669"/>
    <property type="project" value="TreeGrafter"/>
</dbReference>
<evidence type="ECO:0000256" key="2">
    <source>
        <dbReference type="ARBA" id="ARBA00022801"/>
    </source>
</evidence>
<dbReference type="GO" id="GO:0006152">
    <property type="term" value="P:purine nucleoside catabolic process"/>
    <property type="evidence" value="ECO:0007669"/>
    <property type="project" value="TreeGrafter"/>
</dbReference>
<accession>R8BT47</accession>
<dbReference type="Gene3D" id="3.90.245.10">
    <property type="entry name" value="Ribonucleoside hydrolase-like"/>
    <property type="match status" value="1"/>
</dbReference>
<reference evidence="7" key="1">
    <citation type="journal article" date="2013" name="Genome Announc.">
        <title>Draft genome sequence of the ascomycete Phaeoacremonium aleophilum strain UCR-PA7, a causal agent of the esca disease complex in grapevines.</title>
        <authorList>
            <person name="Blanco-Ulate B."/>
            <person name="Rolshausen P."/>
            <person name="Cantu D."/>
        </authorList>
    </citation>
    <scope>NUCLEOTIDE SEQUENCE [LARGE SCALE GENOMIC DNA]</scope>
    <source>
        <strain evidence="7">UCR-PA7</strain>
    </source>
</reference>
<keyword evidence="3" id="KW-0326">Glycosidase</keyword>
<keyword evidence="4" id="KW-0732">Signal</keyword>
<evidence type="ECO:0000259" key="5">
    <source>
        <dbReference type="Pfam" id="PF01156"/>
    </source>
</evidence>
<comment type="similarity">
    <text evidence="1">Belongs to the IUNH family.</text>
</comment>
<name>R8BT47_PHAM7</name>